<evidence type="ECO:0000313" key="4">
    <source>
        <dbReference type="Proteomes" id="UP000286715"/>
    </source>
</evidence>
<dbReference type="InterPro" id="IPR026444">
    <property type="entry name" value="Secre_tail"/>
</dbReference>
<proteinExistence type="predicted"/>
<dbReference type="EMBL" id="BHZE01000009">
    <property type="protein sequence ID" value="GCD77624.1"/>
    <property type="molecule type" value="Genomic_DNA"/>
</dbReference>
<keyword evidence="1" id="KW-0732">Signal</keyword>
<dbReference type="SUPFAM" id="SSF110296">
    <property type="entry name" value="Oligoxyloglucan reducing end-specific cellobiohydrolase"/>
    <property type="match status" value="2"/>
</dbReference>
<evidence type="ECO:0000313" key="3">
    <source>
        <dbReference type="EMBL" id="GCD77624.1"/>
    </source>
</evidence>
<dbReference type="AlphaFoldDB" id="A0A401XKV7"/>
<dbReference type="GO" id="GO:0010411">
    <property type="term" value="P:xyloglucan metabolic process"/>
    <property type="evidence" value="ECO:0007669"/>
    <property type="project" value="TreeGrafter"/>
</dbReference>
<sequence>MWLGALGGALMMGGILMINVLHDANSTIKYQPRVKTTGVDNALGAAQWLHQIRANQITGEVNPADEIQAMLEHQKFMQRTTSLGLTWVEMGPDNIGGRTRAFLQDKDNASLMFAGGVSGGLYRSTNAGVSWTPVNIMQENLAVVSICQTENGNIYYGTGESMYYSPFGTGAGGILGQGIFKSTDRGLTFTQLPSTVPTPNSTGADWVAVGAMVPLKGYPDGILVGTNRGLRYSTDGGQTWTNPISGPTGTIRCTDLSQDKDGGVWASIGMRTFYSPDGINNWTEISKPSNQAGPNDLPVDNGERSIVAVSPQDPNYVYVITCDVQRNFQRAYRSTNKGQTWTVIGQRSTTFNPIDQGQFAMMLSVSPVNRDKIFVGGLHLWEWSLTGGWSQISSSFKSPNNPYYVHVDQHRLVGNRLNGTIVYATNDGGVFRSTDDGFTWTEVNIGYITTQFYSVSYSFDGEVMGGTQDNGTIYVNLEGNTPKSGYRTTSIEFRGSNRDGDGGYTEISQLDKNVQFKAMQYGILGRSNTGGLTFFEFYDFPKMDPNNQSSTLSPAFAPFVTPFMLWENRNDPFSWDSVWFVANPSVLSLGFGQNKRDFSGVLPRPQATSIFVANTFKIIVAFDTIKSNAQGVLSSPLIESGNFNAQTGEFTVRFKQGVTPEIVAMCNVRYNSGSKLEVESKTLQQKFTYTLTQNLEPLDSIKIQDPVQSMFFVGLNSQANLVGGLFMTREALDFTKTPRWVRLAHFGAGTQVSALAVSNDGDVLYVGTNNGQLIRFTNLKNARDSVTADFANTNRALQQSTIRTFPGRYITSISINPNNPNRVVVTLGNYGNQDYIFYSNNALSASPTFTAKGGNMPKFPVYASVINFQNPNQVIVGTEYGVYSTADITATNVVWTRENDGMGNVPVFMLRQQQVGIDKKTGNWLSGRIYAGTHGRGIMRTDNLATISVKEPNEEPLKNQKQSLSLYPNPANGYTSVDLTLQQPSTVEIVARDLTGKTVKRMRFDQVNPEVKSLKIDVFDLKAGTYIVELYINTQLNGSSKLVIVK</sequence>
<name>A0A401XKV7_9FLAO</name>
<keyword evidence="4" id="KW-1185">Reference proteome</keyword>
<organism evidence="3 4">
    <name type="scientific">Thermaurantimonas aggregans</name>
    <dbReference type="NCBI Taxonomy" id="2173829"/>
    <lineage>
        <taxon>Bacteria</taxon>
        <taxon>Pseudomonadati</taxon>
        <taxon>Bacteroidota</taxon>
        <taxon>Flavobacteriia</taxon>
        <taxon>Flavobacteriales</taxon>
        <taxon>Schleiferiaceae</taxon>
        <taxon>Thermaurantimonas</taxon>
    </lineage>
</organism>
<evidence type="ECO:0000259" key="2">
    <source>
        <dbReference type="Pfam" id="PF18962"/>
    </source>
</evidence>
<protein>
    <recommendedName>
        <fullName evidence="2">Secretion system C-terminal sorting domain-containing protein</fullName>
    </recommendedName>
</protein>
<dbReference type="Gene3D" id="2.130.10.10">
    <property type="entry name" value="YVTN repeat-like/Quinoprotein amine dehydrogenase"/>
    <property type="match status" value="4"/>
</dbReference>
<dbReference type="InterPro" id="IPR052025">
    <property type="entry name" value="Xyloglucanase_GH74"/>
</dbReference>
<reference evidence="3 4" key="1">
    <citation type="submission" date="2018-11" db="EMBL/GenBank/DDBJ databases">
        <title>Schleiferia aggregans sp. nov., a moderately thermophilic heterotrophic bacterium isolated from microbial mats at a terrestrial hot spring.</title>
        <authorList>
            <person name="Iino T."/>
            <person name="Ohkuma M."/>
            <person name="Haruta S."/>
        </authorList>
    </citation>
    <scope>NUCLEOTIDE SEQUENCE [LARGE SCALE GENOMIC DNA]</scope>
    <source>
        <strain evidence="3 4">LA</strain>
    </source>
</reference>
<accession>A0A401XKV7</accession>
<evidence type="ECO:0000256" key="1">
    <source>
        <dbReference type="ARBA" id="ARBA00022729"/>
    </source>
</evidence>
<dbReference type="InterPro" id="IPR015943">
    <property type="entry name" value="WD40/YVTN_repeat-like_dom_sf"/>
</dbReference>
<dbReference type="CDD" id="cd15482">
    <property type="entry name" value="Sialidase_non-viral"/>
    <property type="match status" value="1"/>
</dbReference>
<dbReference type="PANTHER" id="PTHR43739:SF5">
    <property type="entry name" value="EXO-ALPHA-SIALIDASE"/>
    <property type="match status" value="1"/>
</dbReference>
<gene>
    <name evidence="3" type="ORF">JCM31826_11060</name>
</gene>
<comment type="caution">
    <text evidence="3">The sequence shown here is derived from an EMBL/GenBank/DDBJ whole genome shotgun (WGS) entry which is preliminary data.</text>
</comment>
<dbReference type="NCBIfam" id="TIGR04183">
    <property type="entry name" value="Por_Secre_tail"/>
    <property type="match status" value="1"/>
</dbReference>
<dbReference type="PANTHER" id="PTHR43739">
    <property type="entry name" value="XYLOGLUCANASE (EUROFUNG)"/>
    <property type="match status" value="1"/>
</dbReference>
<dbReference type="Proteomes" id="UP000286715">
    <property type="component" value="Unassembled WGS sequence"/>
</dbReference>
<dbReference type="Pfam" id="PF18962">
    <property type="entry name" value="Por_Secre_tail"/>
    <property type="match status" value="1"/>
</dbReference>
<feature type="domain" description="Secretion system C-terminal sorting" evidence="2">
    <location>
        <begin position="966"/>
        <end position="1044"/>
    </location>
</feature>